<accession>A0A7L3UDY9</accession>
<keyword evidence="6" id="KW-1133">Transmembrane helix</keyword>
<organism evidence="16 17">
    <name type="scientific">Uria aalge</name>
    <name type="common">Common mure</name>
    <name type="synonym">Colymbus aalge</name>
    <dbReference type="NCBI Taxonomy" id="13746"/>
    <lineage>
        <taxon>Eukaryota</taxon>
        <taxon>Metazoa</taxon>
        <taxon>Chordata</taxon>
        <taxon>Craniata</taxon>
        <taxon>Vertebrata</taxon>
        <taxon>Euteleostomi</taxon>
        <taxon>Archelosauria</taxon>
        <taxon>Archosauria</taxon>
        <taxon>Dinosauria</taxon>
        <taxon>Saurischia</taxon>
        <taxon>Theropoda</taxon>
        <taxon>Coelurosauria</taxon>
        <taxon>Aves</taxon>
        <taxon>Neognathae</taxon>
        <taxon>Neoaves</taxon>
        <taxon>Charadriiformes</taxon>
        <taxon>Alcidae</taxon>
        <taxon>Uria</taxon>
    </lineage>
</organism>
<dbReference type="EC" id="4.6.1.2" evidence="2 13"/>
<feature type="domain" description="Protein kinase" evidence="14">
    <location>
        <begin position="290"/>
        <end position="570"/>
    </location>
</feature>
<evidence type="ECO:0000256" key="11">
    <source>
        <dbReference type="ARBA" id="ARBA00023293"/>
    </source>
</evidence>
<dbReference type="InterPro" id="IPR001245">
    <property type="entry name" value="Ser-Thr/Tyr_kinase_cat_dom"/>
</dbReference>
<evidence type="ECO:0000259" key="14">
    <source>
        <dbReference type="PROSITE" id="PS50011"/>
    </source>
</evidence>
<evidence type="ECO:0000256" key="10">
    <source>
        <dbReference type="ARBA" id="ARBA00023239"/>
    </source>
</evidence>
<keyword evidence="8" id="KW-0675">Receptor</keyword>
<keyword evidence="3" id="KW-0812">Transmembrane</keyword>
<evidence type="ECO:0000256" key="13">
    <source>
        <dbReference type="RuleBase" id="RU003431"/>
    </source>
</evidence>
<evidence type="ECO:0000256" key="9">
    <source>
        <dbReference type="ARBA" id="ARBA00023180"/>
    </source>
</evidence>
<dbReference type="Proteomes" id="UP000535478">
    <property type="component" value="Unassembled WGS sequence"/>
</dbReference>
<keyword evidence="5" id="KW-0547">Nucleotide-binding</keyword>
<keyword evidence="17" id="KW-1185">Reference proteome</keyword>
<dbReference type="Pfam" id="PF07701">
    <property type="entry name" value="HNOBA"/>
    <property type="match status" value="1"/>
</dbReference>
<evidence type="ECO:0000313" key="17">
    <source>
        <dbReference type="Proteomes" id="UP000535478"/>
    </source>
</evidence>
<evidence type="ECO:0000256" key="6">
    <source>
        <dbReference type="ARBA" id="ARBA00022989"/>
    </source>
</evidence>
<dbReference type="InterPro" id="IPR029787">
    <property type="entry name" value="Nucleotide_cyclase"/>
</dbReference>
<evidence type="ECO:0000256" key="7">
    <source>
        <dbReference type="ARBA" id="ARBA00023136"/>
    </source>
</evidence>
<dbReference type="InterPro" id="IPR000719">
    <property type="entry name" value="Prot_kinase_dom"/>
</dbReference>
<evidence type="ECO:0000256" key="12">
    <source>
        <dbReference type="RuleBase" id="RU000405"/>
    </source>
</evidence>
<keyword evidence="11 13" id="KW-0141">cGMP biosynthesis</keyword>
<dbReference type="Pfam" id="PF07714">
    <property type="entry name" value="PK_Tyr_Ser-Thr"/>
    <property type="match status" value="1"/>
</dbReference>
<dbReference type="SUPFAM" id="SSF56112">
    <property type="entry name" value="Protein kinase-like (PK-like)"/>
    <property type="match status" value="1"/>
</dbReference>
<name>A0A7L3UDY9_URIAL</name>
<dbReference type="PROSITE" id="PS50125">
    <property type="entry name" value="GUANYLATE_CYCLASE_2"/>
    <property type="match status" value="1"/>
</dbReference>
<dbReference type="SUPFAM" id="SSF55073">
    <property type="entry name" value="Nucleotide cyclase"/>
    <property type="match status" value="1"/>
</dbReference>
<evidence type="ECO:0000256" key="2">
    <source>
        <dbReference type="ARBA" id="ARBA00012202"/>
    </source>
</evidence>
<dbReference type="InterPro" id="IPR018297">
    <property type="entry name" value="A/G_cyclase_CS"/>
</dbReference>
<dbReference type="PANTHER" id="PTHR11920">
    <property type="entry name" value="GUANYLYL CYCLASE"/>
    <property type="match status" value="1"/>
</dbReference>
<dbReference type="InterPro" id="IPR001054">
    <property type="entry name" value="A/G_cyclase"/>
</dbReference>
<keyword evidence="10 12" id="KW-0456">Lyase</keyword>
<dbReference type="CDD" id="cd07302">
    <property type="entry name" value="CHD"/>
    <property type="match status" value="1"/>
</dbReference>
<dbReference type="GO" id="GO:0005886">
    <property type="term" value="C:plasma membrane"/>
    <property type="evidence" value="ECO:0007669"/>
    <property type="project" value="TreeGrafter"/>
</dbReference>
<dbReference type="Gene3D" id="3.30.70.1230">
    <property type="entry name" value="Nucleotide cyclase"/>
    <property type="match status" value="1"/>
</dbReference>
<dbReference type="Gene3D" id="1.10.510.10">
    <property type="entry name" value="Transferase(Phosphotransferase) domain 1"/>
    <property type="match status" value="1"/>
</dbReference>
<feature type="non-terminal residue" evidence="16">
    <location>
        <position position="845"/>
    </location>
</feature>
<dbReference type="GO" id="GO:0001653">
    <property type="term" value="F:peptide receptor activity"/>
    <property type="evidence" value="ECO:0007669"/>
    <property type="project" value="TreeGrafter"/>
</dbReference>
<gene>
    <name evidence="16" type="primary">Npr2_2</name>
    <name evidence="16" type="ORF">URIAAL_R12863</name>
</gene>
<comment type="caution">
    <text evidence="16">The sequence shown here is derived from an EMBL/GenBank/DDBJ whole genome shotgun (WGS) entry which is preliminary data.</text>
</comment>
<dbReference type="FunFam" id="1.10.510.10:FF:001214">
    <property type="entry name" value="Guanylate cyclase"/>
    <property type="match status" value="1"/>
</dbReference>
<dbReference type="InterPro" id="IPR050401">
    <property type="entry name" value="Cyclic_nucleotide_synthase"/>
</dbReference>
<dbReference type="FunFam" id="3.30.70.1230:FF:000019">
    <property type="entry name" value="Guanylate cyclase"/>
    <property type="match status" value="1"/>
</dbReference>
<feature type="non-terminal residue" evidence="16">
    <location>
        <position position="1"/>
    </location>
</feature>
<dbReference type="GO" id="GO:0035556">
    <property type="term" value="P:intracellular signal transduction"/>
    <property type="evidence" value="ECO:0007669"/>
    <property type="project" value="InterPro"/>
</dbReference>
<protein>
    <recommendedName>
        <fullName evidence="2 13">Guanylate cyclase</fullName>
        <ecNumber evidence="2 13">4.6.1.2</ecNumber>
    </recommendedName>
</protein>
<evidence type="ECO:0000313" key="16">
    <source>
        <dbReference type="EMBL" id="NXV50230.1"/>
    </source>
</evidence>
<dbReference type="GO" id="GO:0005524">
    <property type="term" value="F:ATP binding"/>
    <property type="evidence" value="ECO:0007669"/>
    <property type="project" value="InterPro"/>
</dbReference>
<comment type="subcellular location">
    <subcellularLocation>
        <location evidence="1">Photoreceptor outer segment membrane</location>
        <topology evidence="1">Single-pass type I membrane protein</topology>
    </subcellularLocation>
</comment>
<dbReference type="GO" id="GO:0004672">
    <property type="term" value="F:protein kinase activity"/>
    <property type="evidence" value="ECO:0007669"/>
    <property type="project" value="InterPro"/>
</dbReference>
<dbReference type="PROSITE" id="PS00452">
    <property type="entry name" value="GUANYLATE_CYCLASE_1"/>
    <property type="match status" value="1"/>
</dbReference>
<dbReference type="PROSITE" id="PS50011">
    <property type="entry name" value="PROTEIN_KINASE_DOM"/>
    <property type="match status" value="1"/>
</dbReference>
<comment type="catalytic activity">
    <reaction evidence="13">
        <text>GTP = 3',5'-cyclic GMP + diphosphate</text>
        <dbReference type="Rhea" id="RHEA:13665"/>
        <dbReference type="ChEBI" id="CHEBI:33019"/>
        <dbReference type="ChEBI" id="CHEBI:37565"/>
        <dbReference type="ChEBI" id="CHEBI:57746"/>
        <dbReference type="EC" id="4.6.1.2"/>
    </reaction>
</comment>
<dbReference type="SMART" id="SM00044">
    <property type="entry name" value="CYCc"/>
    <property type="match status" value="1"/>
</dbReference>
<proteinExistence type="inferred from homology"/>
<keyword evidence="9" id="KW-0325">Glycoprotein</keyword>
<keyword evidence="4" id="KW-0732">Signal</keyword>
<evidence type="ECO:0000256" key="1">
    <source>
        <dbReference type="ARBA" id="ARBA00004451"/>
    </source>
</evidence>
<sequence length="845" mass="94529">IHMLFFWQVILVEGWHDLDNKDYDCWPLEKPDEYNMLDCGGLEMAWVQRPPETAVSGEFFNVTYAVFASDGFYQYAVQNGILSHRNEYKHFSSSNATAAKEFCEEHECPASWKNANGENCCVYHANIHSCPLAFMVSGRGGICGPWIPDDGQIFTHTLSTAGKMSQRNWTAKVVLVHVGVTSLIAHIRVGRMQVALEAKTTVLPAVVCGDGLCEEEEGCSICPADCGECPLSADARIAIALPICLVCTGFILTVMWFQYQKQKMFWDESWIIDFTCIKQDRIVWTATGSMTSAAPVPSDSNASCITALSSCTAAANMSRKQYFTQTGRYDGRRVAIKKIMKKAFTLSKSIRKEVKQVRELDHPNLCKFIGGCIEVPNVAIVTEYCPKGSLSDVLLNEDIPLNWGFRFSFATDIAQGMAYLHHHKMYHGRLKSSNCVIDDRWVCKIADYGLQSYRKEDSSEGSSSYQQHLIQIYTAPEIHSLSDFEPNSMADVYSYAIILLEIATRSDPMPKDDVHSGEYSWCPSLAELISAKAENSCPCPTDYIELIRRCRKNNPAQRPTFEQVKKMLYKMNPNKVSPVDMMMTLMEKYSKHLEILVAERTQDLMHEKQKTDRLLYSMLPKQVADDLRQGKHAQAQSYLSATIFFSDIVGFTQLSSSSTPYQVVDLLNKLYTTFDEIIDNYDVYKVETIGDAYMVVSGVPKENGILHAGEIASMALDLLDVCKTFKIPHKPNTLLKIRAGIHSGAVVAGVVGTKMPRYCLFGDTVNTASRMESTSEALKIQCSSSAYQLLEQIGEYVLVCRGNLQVKGKGDMVTYWLEGKKAPATQKTVTSTSVTLQDPNRALFS</sequence>
<dbReference type="EMBL" id="VZUE01000214">
    <property type="protein sequence ID" value="NXV50230.1"/>
    <property type="molecule type" value="Genomic_DNA"/>
</dbReference>
<dbReference type="GO" id="GO:0007168">
    <property type="term" value="P:receptor guanylyl cyclase signaling pathway"/>
    <property type="evidence" value="ECO:0007669"/>
    <property type="project" value="TreeGrafter"/>
</dbReference>
<feature type="domain" description="Guanylate cyclase" evidence="15">
    <location>
        <begin position="642"/>
        <end position="772"/>
    </location>
</feature>
<dbReference type="GO" id="GO:0004383">
    <property type="term" value="F:guanylate cyclase activity"/>
    <property type="evidence" value="ECO:0007669"/>
    <property type="project" value="UniProtKB-EC"/>
</dbReference>
<evidence type="ECO:0000256" key="5">
    <source>
        <dbReference type="ARBA" id="ARBA00022741"/>
    </source>
</evidence>
<dbReference type="CDD" id="cd14045">
    <property type="entry name" value="PK_GC_unk"/>
    <property type="match status" value="1"/>
</dbReference>
<evidence type="ECO:0000256" key="4">
    <source>
        <dbReference type="ARBA" id="ARBA00022729"/>
    </source>
</evidence>
<comment type="similarity">
    <text evidence="12">Belongs to the adenylyl cyclase class-4/guanylyl cyclase family.</text>
</comment>
<dbReference type="InterPro" id="IPR011009">
    <property type="entry name" value="Kinase-like_dom_sf"/>
</dbReference>
<reference evidence="16 17" key="1">
    <citation type="submission" date="2019-09" db="EMBL/GenBank/DDBJ databases">
        <title>Bird 10,000 Genomes (B10K) Project - Family phase.</title>
        <authorList>
            <person name="Zhang G."/>
        </authorList>
    </citation>
    <scope>NUCLEOTIDE SEQUENCE [LARGE SCALE GENOMIC DNA]</scope>
    <source>
        <strain evidence="16">OUT-0019</strain>
        <tissue evidence="16">Blood</tissue>
    </source>
</reference>
<dbReference type="InterPro" id="IPR011645">
    <property type="entry name" value="HNOB_dom_associated"/>
</dbReference>
<evidence type="ECO:0000259" key="15">
    <source>
        <dbReference type="PROSITE" id="PS50125"/>
    </source>
</evidence>
<dbReference type="AlphaFoldDB" id="A0A7L3UDY9"/>
<keyword evidence="7" id="KW-0472">Membrane</keyword>
<dbReference type="PANTHER" id="PTHR11920:SF458">
    <property type="entry name" value="GUANYLATE CYCLASE"/>
    <property type="match status" value="1"/>
</dbReference>
<dbReference type="GO" id="GO:0004016">
    <property type="term" value="F:adenylate cyclase activity"/>
    <property type="evidence" value="ECO:0007669"/>
    <property type="project" value="TreeGrafter"/>
</dbReference>
<evidence type="ECO:0000256" key="8">
    <source>
        <dbReference type="ARBA" id="ARBA00023170"/>
    </source>
</evidence>
<dbReference type="Pfam" id="PF00211">
    <property type="entry name" value="Guanylate_cyc"/>
    <property type="match status" value="1"/>
</dbReference>
<evidence type="ECO:0000256" key="3">
    <source>
        <dbReference type="ARBA" id="ARBA00022692"/>
    </source>
</evidence>